<feature type="domain" description="Cupin type-2" evidence="1">
    <location>
        <begin position="45"/>
        <end position="90"/>
    </location>
</feature>
<keyword evidence="3" id="KW-1185">Reference proteome</keyword>
<dbReference type="Proteomes" id="UP001589828">
    <property type="component" value="Unassembled WGS sequence"/>
</dbReference>
<evidence type="ECO:0000313" key="2">
    <source>
        <dbReference type="EMBL" id="MFC0515536.1"/>
    </source>
</evidence>
<dbReference type="SUPFAM" id="SSF51182">
    <property type="entry name" value="RmlC-like cupins"/>
    <property type="match status" value="1"/>
</dbReference>
<dbReference type="InterPro" id="IPR011051">
    <property type="entry name" value="RmlC_Cupin_sf"/>
</dbReference>
<reference evidence="2 3" key="1">
    <citation type="submission" date="2024-09" db="EMBL/GenBank/DDBJ databases">
        <authorList>
            <person name="Sun Q."/>
            <person name="Mori K."/>
        </authorList>
    </citation>
    <scope>NUCLEOTIDE SEQUENCE [LARGE SCALE GENOMIC DNA]</scope>
    <source>
        <strain evidence="2 3">NCAIM B.02415</strain>
    </source>
</reference>
<gene>
    <name evidence="2" type="ORF">ACFFGT_15055</name>
</gene>
<proteinExistence type="predicted"/>
<dbReference type="InterPro" id="IPR013096">
    <property type="entry name" value="Cupin_2"/>
</dbReference>
<name>A0ABV6L7W1_9SPHI</name>
<dbReference type="PANTHER" id="PTHR36114:SF1">
    <property type="entry name" value="16.7 KDA PROTEIN IN WHIE LOCUS"/>
    <property type="match status" value="1"/>
</dbReference>
<dbReference type="RefSeq" id="WP_377023355.1">
    <property type="nucleotide sequence ID" value="NZ_JBHLTS010000022.1"/>
</dbReference>
<dbReference type="Pfam" id="PF07883">
    <property type="entry name" value="Cupin_2"/>
    <property type="match status" value="1"/>
</dbReference>
<dbReference type="InterPro" id="IPR014710">
    <property type="entry name" value="RmlC-like_jellyroll"/>
</dbReference>
<evidence type="ECO:0000259" key="1">
    <source>
        <dbReference type="Pfam" id="PF07883"/>
    </source>
</evidence>
<protein>
    <submittedName>
        <fullName evidence="2">Cupin domain-containing protein</fullName>
    </submittedName>
</protein>
<dbReference type="Gene3D" id="2.60.120.10">
    <property type="entry name" value="Jelly Rolls"/>
    <property type="match status" value="1"/>
</dbReference>
<accession>A0ABV6L7W1</accession>
<evidence type="ECO:0000313" key="3">
    <source>
        <dbReference type="Proteomes" id="UP001589828"/>
    </source>
</evidence>
<comment type="caution">
    <text evidence="2">The sequence shown here is derived from an EMBL/GenBank/DDBJ whole genome shotgun (WGS) entry which is preliminary data.</text>
</comment>
<organism evidence="2 3">
    <name type="scientific">Mucilaginibacter angelicae</name>
    <dbReference type="NCBI Taxonomy" id="869718"/>
    <lineage>
        <taxon>Bacteria</taxon>
        <taxon>Pseudomonadati</taxon>
        <taxon>Bacteroidota</taxon>
        <taxon>Sphingobacteriia</taxon>
        <taxon>Sphingobacteriales</taxon>
        <taxon>Sphingobacteriaceae</taxon>
        <taxon>Mucilaginibacter</taxon>
    </lineage>
</organism>
<dbReference type="InterPro" id="IPR052044">
    <property type="entry name" value="PKS_Associated_Protein"/>
</dbReference>
<sequence length="115" mass="13028">MNAEHSKIIDIAAKSAINARYSNTTIAMVNDHVVRLSIMTEPFFWHFHPNSDESFLVIEGSLFIDLEESTVELLPNQLFTVPGNVIHRTRPGSPRSVNLTFESASMETIRVERDK</sequence>
<dbReference type="PANTHER" id="PTHR36114">
    <property type="entry name" value="16.7 KDA PROTEIN IN WHIE LOCUS"/>
    <property type="match status" value="1"/>
</dbReference>
<dbReference type="EMBL" id="JBHLTS010000022">
    <property type="protein sequence ID" value="MFC0515536.1"/>
    <property type="molecule type" value="Genomic_DNA"/>
</dbReference>